<keyword evidence="2" id="KW-1277">Toxin-antitoxin system</keyword>
<evidence type="ECO:0000256" key="1">
    <source>
        <dbReference type="ARBA" id="ARBA00010562"/>
    </source>
</evidence>
<organism evidence="3">
    <name type="scientific">termite gut metagenome</name>
    <dbReference type="NCBI Taxonomy" id="433724"/>
    <lineage>
        <taxon>unclassified sequences</taxon>
        <taxon>metagenomes</taxon>
        <taxon>organismal metagenomes</taxon>
    </lineage>
</organism>
<protein>
    <submittedName>
        <fullName evidence="3">Putative toxin-antitoxin system protein</fullName>
    </submittedName>
</protein>
<dbReference type="AlphaFoldDB" id="S0DD94"/>
<dbReference type="GO" id="GO:0006355">
    <property type="term" value="P:regulation of DNA-templated transcription"/>
    <property type="evidence" value="ECO:0007669"/>
    <property type="project" value="InterPro"/>
</dbReference>
<dbReference type="InterPro" id="IPR013321">
    <property type="entry name" value="Arc_rbn_hlx_hlx"/>
</dbReference>
<sequence length="107" mass="12308">MIEVIMMATTKAYLNVKIDKGVKETAAQLLENMGMDHTTAIDMFYRQIIKERRLPFQPEAAMTLDEQLTEAIRRKSAPAVRLDCDEKGNLIVDKEKHPEIYNWLVNG</sequence>
<dbReference type="EMBL" id="HF548270">
    <property type="protein sequence ID" value="CCO20838.1"/>
    <property type="molecule type" value="Genomic_DNA"/>
</dbReference>
<reference evidence="3" key="2">
    <citation type="journal article" date="2013" name="Biotechnol. Biofuels">
        <title>Mining for hemicellulases in the fungus-growing termite Pseudacanthotermes militaris using functional metagenomics.</title>
        <authorList>
            <person name="Bastien G."/>
            <person name="Arnal G."/>
            <person name="Bozonnet S."/>
            <person name="Laguerre S."/>
            <person name="Ferreira F."/>
            <person name="Faure R."/>
            <person name="Henrissat B."/>
            <person name="Lefevre F."/>
            <person name="Robe P."/>
            <person name="Bouchez O."/>
            <person name="Noirot C."/>
            <person name="Dumon C."/>
            <person name="O'Donohue M."/>
        </authorList>
    </citation>
    <scope>NUCLEOTIDE SEQUENCE</scope>
</reference>
<dbReference type="PANTHER" id="PTHR38781:SF1">
    <property type="entry name" value="ANTITOXIN DINJ-RELATED"/>
    <property type="match status" value="1"/>
</dbReference>
<comment type="similarity">
    <text evidence="1">Belongs to the RelB/DinJ antitoxin family.</text>
</comment>
<gene>
    <name evidence="3" type="ORF">BN138_26</name>
</gene>
<evidence type="ECO:0000313" key="3">
    <source>
        <dbReference type="EMBL" id="CCO20838.1"/>
    </source>
</evidence>
<dbReference type="GO" id="GO:0006351">
    <property type="term" value="P:DNA-templated transcription"/>
    <property type="evidence" value="ECO:0007669"/>
    <property type="project" value="TreeGrafter"/>
</dbReference>
<evidence type="ECO:0000256" key="2">
    <source>
        <dbReference type="ARBA" id="ARBA00022649"/>
    </source>
</evidence>
<dbReference type="Pfam" id="PF04221">
    <property type="entry name" value="RelB"/>
    <property type="match status" value="1"/>
</dbReference>
<reference evidence="3" key="1">
    <citation type="submission" date="2012-10" db="EMBL/GenBank/DDBJ databases">
        <authorList>
            <person name="Sandrine L."/>
        </authorList>
    </citation>
    <scope>NUCLEOTIDE SEQUENCE</scope>
</reference>
<accession>S0DD94</accession>
<dbReference type="PANTHER" id="PTHR38781">
    <property type="entry name" value="ANTITOXIN DINJ-RELATED"/>
    <property type="match status" value="1"/>
</dbReference>
<name>S0DD94_9ZZZZ</name>
<dbReference type="InterPro" id="IPR007337">
    <property type="entry name" value="RelB/DinJ"/>
</dbReference>
<dbReference type="NCBIfam" id="TIGR02384">
    <property type="entry name" value="RelB_DinJ"/>
    <property type="match status" value="1"/>
</dbReference>
<dbReference type="Gene3D" id="1.10.1220.10">
    <property type="entry name" value="Met repressor-like"/>
    <property type="match status" value="1"/>
</dbReference>
<proteinExistence type="inferred from homology"/>